<dbReference type="VEuPathDB" id="GiardiaDB:QR46_3857"/>
<accession>V6TMW6</accession>
<sequence>MKKAPDFRGSSFRVMPFRFAALDDAIVASTNQDPGRSASGGSHLLLSIAEMQGKKAGPVSAVKTPYASGTTQGYTKAYGSAPHFRSKHGVSLINPLSSTFDSTKGDSSSYITTLSVLESGEHTTNSYAAARSLDRQGIMRGNTTKTVNTIDATRLLPQTVSRSHGNALSQRVPASIRITPAGTSHPGLQTSPGDYQIPQSEIVREHLRSGHISSHTAAGTAAAAQRHPVKVSLQLPSLQGTAITPVVVTQFGSPQHLSKQAFPGATMDRAIRSRMAIHSATKKNHFREPEGEKEKPTKLHISPPQKSPMTLKQVIESIQAENDQSGTIDLGSNEKKIDNTANFNTEEDMVSELGPDVFLLNTVSTELVSQYPETATPSVSHVLEHREMSPPMKVDDLAPLQRGETPSDQSRSTEDDICLSPAFKTLVRVPHTLDASLQPIESGILEPNKSSTALKLSSVTDSVPPNISVSESNQLLKKKEKKSVRASKLSSLCQSTGPESESNRGSGQLKSPKRLPSSTLSKGVSVASTDSQFLEHTNPNIGTHTASASIRTESHRNATNPSSLQTFYCNASSLAVPQINPTPVIDSESVTTCIAPTPLSVKELLRHKHGPGGGSKGAVVKIDPVVDLDVSTDTRASSMAPNVDLATSPYKKEMSKDKERKNHSLSDSYLTASKHIAGKEAAGCPEQTHKSTTCVITDQGSCLGDRDQLLKPPDWAVEVTGRSDHRVPYRATRRFNMKPTPMRYRPTDSASDRIAWTEGSVHTVSSLASIDAFDGHGAWAADPHLTVALDPEACTISINTTTLSPIFSTPIRSAPLAKASPPRCRQSLCENRSLQAPLVTRRTLSAPDLLQRCYISDLMDDDIRSSLHDSTSERVSIFYGTGLFKPITDIKLEKIRIQKPRSVTGSRADIQKCIEKLQASGKQSINVEGVSRETKSQSLSDLRKLNRNSDFL</sequence>
<feature type="compositionally biased region" description="Polar residues" evidence="1">
    <location>
        <begin position="456"/>
        <end position="475"/>
    </location>
</feature>
<protein>
    <submittedName>
        <fullName evidence="2">Uncharacterized protein</fullName>
    </submittedName>
</protein>
<feature type="region of interest" description="Disordered" evidence="1">
    <location>
        <begin position="282"/>
        <end position="307"/>
    </location>
</feature>
<dbReference type="VEuPathDB" id="GiardiaDB:GL50581_3700"/>
<reference evidence="3" key="1">
    <citation type="submission" date="2012-02" db="EMBL/GenBank/DDBJ databases">
        <title>Genome sequencing of Giardia lamblia Genotypes A2 and B isolates (DH and GS) and comparative analysis with the genomes of Genotypes A1 and E (WB and Pig).</title>
        <authorList>
            <person name="Adam R."/>
            <person name="Dahlstrom E."/>
            <person name="Martens C."/>
            <person name="Bruno D."/>
            <person name="Barbian K."/>
            <person name="Porcella S.F."/>
            <person name="Nash T."/>
        </authorList>
    </citation>
    <scope>NUCLEOTIDE SEQUENCE</scope>
    <source>
        <strain evidence="3">DH</strain>
    </source>
</reference>
<feature type="compositionally biased region" description="Polar residues" evidence="1">
    <location>
        <begin position="488"/>
        <end position="509"/>
    </location>
</feature>
<dbReference type="EMBL" id="AHGT01000001">
    <property type="protein sequence ID" value="ESU39667.1"/>
    <property type="molecule type" value="Genomic_DNA"/>
</dbReference>
<dbReference type="VEuPathDB" id="GiardiaDB:GL50803_0029424"/>
<feature type="region of interest" description="Disordered" evidence="1">
    <location>
        <begin position="372"/>
        <end position="416"/>
    </location>
</feature>
<evidence type="ECO:0000313" key="2">
    <source>
        <dbReference type="EMBL" id="ESU39667.1"/>
    </source>
</evidence>
<proteinExistence type="predicted"/>
<feature type="compositionally biased region" description="Basic and acidic residues" evidence="1">
    <location>
        <begin position="382"/>
        <end position="396"/>
    </location>
</feature>
<name>V6TMW6_GIAIN</name>
<feature type="region of interest" description="Disordered" evidence="1">
    <location>
        <begin position="456"/>
        <end position="560"/>
    </location>
</feature>
<comment type="caution">
    <text evidence="2">The sequence shown here is derived from an EMBL/GenBank/DDBJ whole genome shotgun (WGS) entry which is preliminary data.</text>
</comment>
<evidence type="ECO:0000256" key="1">
    <source>
        <dbReference type="SAM" id="MobiDB-lite"/>
    </source>
</evidence>
<dbReference type="AlphaFoldDB" id="V6TMW6"/>
<evidence type="ECO:0000313" key="3">
    <source>
        <dbReference type="Proteomes" id="UP000018320"/>
    </source>
</evidence>
<feature type="compositionally biased region" description="Basic residues" evidence="1">
    <location>
        <begin position="476"/>
        <end position="485"/>
    </location>
</feature>
<feature type="compositionally biased region" description="Polar residues" evidence="1">
    <location>
        <begin position="516"/>
        <end position="560"/>
    </location>
</feature>
<reference evidence="2 3" key="2">
    <citation type="journal article" date="2013" name="Genome Biol. Evol.">
        <title>Genome sequencing of Giardia lamblia genotypes A2 and B isolates (DH and GS) and comparative analysis with the genomes of genotypes A1 and E (WB and Pig).</title>
        <authorList>
            <person name="Adam R.D."/>
            <person name="Dahlstrom E.W."/>
            <person name="Martens C.A."/>
            <person name="Bruno D.P."/>
            <person name="Barbian K.D."/>
            <person name="Ricklefs S.M."/>
            <person name="Hernandez M.M."/>
            <person name="Narla N.P."/>
            <person name="Patel R.B."/>
            <person name="Porcella S.F."/>
            <person name="Nash T.E."/>
        </authorList>
    </citation>
    <scope>NUCLEOTIDE SEQUENCE [LARGE SCALE GENOMIC DNA]</scope>
    <source>
        <strain evidence="2 3">DH</strain>
    </source>
</reference>
<gene>
    <name evidence="2" type="ORF">DHA2_151251</name>
</gene>
<feature type="compositionally biased region" description="Basic and acidic residues" evidence="1">
    <location>
        <begin position="286"/>
        <end position="297"/>
    </location>
</feature>
<dbReference type="VEuPathDB" id="GiardiaDB:DHA2_151251"/>
<organism evidence="2 3">
    <name type="scientific">Giardia intestinalis</name>
    <name type="common">Giardia lamblia</name>
    <dbReference type="NCBI Taxonomy" id="5741"/>
    <lineage>
        <taxon>Eukaryota</taxon>
        <taxon>Metamonada</taxon>
        <taxon>Diplomonadida</taxon>
        <taxon>Hexamitidae</taxon>
        <taxon>Giardiinae</taxon>
        <taxon>Giardia</taxon>
    </lineage>
</organism>
<dbReference type="Proteomes" id="UP000018320">
    <property type="component" value="Unassembled WGS sequence"/>
</dbReference>